<organism evidence="4 5">
    <name type="scientific">Rubroshorea leprosula</name>
    <dbReference type="NCBI Taxonomy" id="152421"/>
    <lineage>
        <taxon>Eukaryota</taxon>
        <taxon>Viridiplantae</taxon>
        <taxon>Streptophyta</taxon>
        <taxon>Embryophyta</taxon>
        <taxon>Tracheophyta</taxon>
        <taxon>Spermatophyta</taxon>
        <taxon>Magnoliopsida</taxon>
        <taxon>eudicotyledons</taxon>
        <taxon>Gunneridae</taxon>
        <taxon>Pentapetalae</taxon>
        <taxon>rosids</taxon>
        <taxon>malvids</taxon>
        <taxon>Malvales</taxon>
        <taxon>Dipterocarpaceae</taxon>
        <taxon>Rubroshorea</taxon>
    </lineage>
</organism>
<feature type="chain" id="PRO_5043943919" description="Bifunctional inhibitor/plant lipid transfer protein/seed storage helical domain-containing protein" evidence="2">
    <location>
        <begin position="20"/>
        <end position="183"/>
    </location>
</feature>
<sequence>MILATALTALLISNLLAAAVPPPHLDCVAELVAFSPCLPFVSAPPNNFTATVPLQCCDVISSVFNSTNDYCFCYLLRQPMIFGFPLNDSRVISLPSVCLARTDDSLESVCASGAQELPPLLGDSNPESPQPSYSRGDNASTPASTKVPSPMSSQPNSTRGLPKLMPAGESDRVSFALSQINIG</sequence>
<protein>
    <recommendedName>
        <fullName evidence="3">Bifunctional inhibitor/plant lipid transfer protein/seed storage helical domain-containing protein</fullName>
    </recommendedName>
</protein>
<name>A0AAV5K0S4_9ROSI</name>
<proteinExistence type="predicted"/>
<dbReference type="EMBL" id="BPVZ01000053">
    <property type="protein sequence ID" value="GKV19632.1"/>
    <property type="molecule type" value="Genomic_DNA"/>
</dbReference>
<evidence type="ECO:0000313" key="4">
    <source>
        <dbReference type="EMBL" id="GKV19632.1"/>
    </source>
</evidence>
<dbReference type="Proteomes" id="UP001054252">
    <property type="component" value="Unassembled WGS sequence"/>
</dbReference>
<reference evidence="4 5" key="1">
    <citation type="journal article" date="2021" name="Commun. Biol.">
        <title>The genome of Shorea leprosula (Dipterocarpaceae) highlights the ecological relevance of drought in aseasonal tropical rainforests.</title>
        <authorList>
            <person name="Ng K.K.S."/>
            <person name="Kobayashi M.J."/>
            <person name="Fawcett J.A."/>
            <person name="Hatakeyama M."/>
            <person name="Paape T."/>
            <person name="Ng C.H."/>
            <person name="Ang C.C."/>
            <person name="Tnah L.H."/>
            <person name="Lee C.T."/>
            <person name="Nishiyama T."/>
            <person name="Sese J."/>
            <person name="O'Brien M.J."/>
            <person name="Copetti D."/>
            <person name="Mohd Noor M.I."/>
            <person name="Ong R.C."/>
            <person name="Putra M."/>
            <person name="Sireger I.Z."/>
            <person name="Indrioko S."/>
            <person name="Kosugi Y."/>
            <person name="Izuno A."/>
            <person name="Isagi Y."/>
            <person name="Lee S.L."/>
            <person name="Shimizu K.K."/>
        </authorList>
    </citation>
    <scope>NUCLEOTIDE SEQUENCE [LARGE SCALE GENOMIC DNA]</scope>
    <source>
        <strain evidence="4">214</strain>
    </source>
</reference>
<evidence type="ECO:0000256" key="2">
    <source>
        <dbReference type="SAM" id="SignalP"/>
    </source>
</evidence>
<evidence type="ECO:0000313" key="5">
    <source>
        <dbReference type="Proteomes" id="UP001054252"/>
    </source>
</evidence>
<keyword evidence="5" id="KW-1185">Reference proteome</keyword>
<dbReference type="SUPFAM" id="SSF47699">
    <property type="entry name" value="Bifunctional inhibitor/lipid-transfer protein/seed storage 2S albumin"/>
    <property type="match status" value="1"/>
</dbReference>
<feature type="signal peptide" evidence="2">
    <location>
        <begin position="1"/>
        <end position="19"/>
    </location>
</feature>
<feature type="region of interest" description="Disordered" evidence="1">
    <location>
        <begin position="117"/>
        <end position="170"/>
    </location>
</feature>
<dbReference type="PANTHER" id="PTHR35747:SF2">
    <property type="entry name" value="NON-SPECIFIC LIPID TRANSFER PROTEIN GPI-ANCHORED 25"/>
    <property type="match status" value="1"/>
</dbReference>
<feature type="compositionally biased region" description="Polar residues" evidence="1">
    <location>
        <begin position="125"/>
        <end position="159"/>
    </location>
</feature>
<dbReference type="CDD" id="cd00010">
    <property type="entry name" value="AAI_LTSS"/>
    <property type="match status" value="1"/>
</dbReference>
<dbReference type="AlphaFoldDB" id="A0AAV5K0S4"/>
<dbReference type="InterPro" id="IPR016140">
    <property type="entry name" value="Bifunc_inhib/LTP/seed_store"/>
</dbReference>
<feature type="domain" description="Bifunctional inhibitor/plant lipid transfer protein/seed storage helical" evidence="3">
    <location>
        <begin position="20"/>
        <end position="103"/>
    </location>
</feature>
<comment type="caution">
    <text evidence="4">The sequence shown here is derived from an EMBL/GenBank/DDBJ whole genome shotgun (WGS) entry which is preliminary data.</text>
</comment>
<dbReference type="Pfam" id="PF14368">
    <property type="entry name" value="LTP_2"/>
    <property type="match status" value="1"/>
</dbReference>
<evidence type="ECO:0000259" key="3">
    <source>
        <dbReference type="Pfam" id="PF14368"/>
    </source>
</evidence>
<dbReference type="InterPro" id="IPR053353">
    <property type="entry name" value="Plant_LTP_GPI-anchored"/>
</dbReference>
<gene>
    <name evidence="4" type="ORF">SLEP1_g29863</name>
</gene>
<keyword evidence="2" id="KW-0732">Signal</keyword>
<dbReference type="Gene3D" id="1.10.110.10">
    <property type="entry name" value="Plant lipid-transfer and hydrophobic proteins"/>
    <property type="match status" value="1"/>
</dbReference>
<evidence type="ECO:0000256" key="1">
    <source>
        <dbReference type="SAM" id="MobiDB-lite"/>
    </source>
</evidence>
<accession>A0AAV5K0S4</accession>
<dbReference type="InterPro" id="IPR036312">
    <property type="entry name" value="Bifun_inhib/LTP/seed_sf"/>
</dbReference>
<dbReference type="PANTHER" id="PTHR35747">
    <property type="entry name" value="BIFUNCTIONAL INHIBITOR/LIPID-TRANSFER PROTEIN/SEED STORAGE 2S ALBUMIN SUPERFAMILY PROTEIN"/>
    <property type="match status" value="1"/>
</dbReference>